<gene>
    <name evidence="2" type="ORF">SCFA_830006</name>
</gene>
<dbReference type="AlphaFoldDB" id="A0A485M5H4"/>
<reference evidence="2" key="1">
    <citation type="submission" date="2019-03" db="EMBL/GenBank/DDBJ databases">
        <authorList>
            <person name="Hao L."/>
        </authorList>
    </citation>
    <scope>NUCLEOTIDE SEQUENCE</scope>
</reference>
<keyword evidence="1" id="KW-1133">Transmembrane helix</keyword>
<keyword evidence="1" id="KW-0812">Transmembrane</keyword>
<keyword evidence="1" id="KW-0472">Membrane</keyword>
<name>A0A485M5H4_9ZZZZ</name>
<feature type="transmembrane region" description="Helical" evidence="1">
    <location>
        <begin position="6"/>
        <end position="25"/>
    </location>
</feature>
<organism evidence="2">
    <name type="scientific">anaerobic digester metagenome</name>
    <dbReference type="NCBI Taxonomy" id="1263854"/>
    <lineage>
        <taxon>unclassified sequences</taxon>
        <taxon>metagenomes</taxon>
        <taxon>ecological metagenomes</taxon>
    </lineage>
</organism>
<accession>A0A485M5H4</accession>
<sequence>MDGHRAPVIAIIGFLALFIIHWAAVPGAAERPLQAGSRTGLMDNDVSGSYTAMQYGQACPGMSGDADPSSAAPFFEYDLPADKQSSWNDDVLPGGATLKNRALDILPEKPVPTGKDEIFTTPRIRVLSPESMTSGPIWQQRRAGRGLLVSGRMPDTTQVNPAGDVLPAESGCAFADRRIK</sequence>
<evidence type="ECO:0000256" key="1">
    <source>
        <dbReference type="SAM" id="Phobius"/>
    </source>
</evidence>
<proteinExistence type="predicted"/>
<protein>
    <submittedName>
        <fullName evidence="2">Uncharacterized protein</fullName>
    </submittedName>
</protein>
<evidence type="ECO:0000313" key="2">
    <source>
        <dbReference type="EMBL" id="VFU18442.1"/>
    </source>
</evidence>
<dbReference type="EMBL" id="CAADRM010000151">
    <property type="protein sequence ID" value="VFU18442.1"/>
    <property type="molecule type" value="Genomic_DNA"/>
</dbReference>